<feature type="compositionally biased region" description="Polar residues" evidence="4">
    <location>
        <begin position="444"/>
        <end position="459"/>
    </location>
</feature>
<dbReference type="CDD" id="cd00200">
    <property type="entry name" value="WD40"/>
    <property type="match status" value="1"/>
</dbReference>
<feature type="compositionally biased region" description="Basic and acidic residues" evidence="4">
    <location>
        <begin position="513"/>
        <end position="522"/>
    </location>
</feature>
<dbReference type="Gene3D" id="2.130.10.10">
    <property type="entry name" value="YVTN repeat-like/Quinoprotein amine dehydrogenase"/>
    <property type="match status" value="2"/>
</dbReference>
<feature type="repeat" description="WD" evidence="3">
    <location>
        <begin position="766"/>
        <end position="800"/>
    </location>
</feature>
<dbReference type="GeneTree" id="ENSGT00940000155561"/>
<dbReference type="PANTHER" id="PTHR19863:SF5">
    <property type="entry name" value="WD REPEAT-CONTAINING PROTEIN 47"/>
    <property type="match status" value="1"/>
</dbReference>
<feature type="repeat" description="WD" evidence="3">
    <location>
        <begin position="585"/>
        <end position="615"/>
    </location>
</feature>
<proteinExistence type="predicted"/>
<evidence type="ECO:0000259" key="5">
    <source>
        <dbReference type="PROSITE" id="PS50897"/>
    </source>
</evidence>
<reference evidence="6" key="2">
    <citation type="submission" date="2025-08" db="UniProtKB">
        <authorList>
            <consortium name="Ensembl"/>
        </authorList>
    </citation>
    <scope>IDENTIFICATION</scope>
    <source>
        <strain evidence="6">Thoroughbred</strain>
    </source>
</reference>
<dbReference type="InterPro" id="IPR036322">
    <property type="entry name" value="WD40_repeat_dom_sf"/>
</dbReference>
<evidence type="ECO:0000256" key="2">
    <source>
        <dbReference type="ARBA" id="ARBA00022737"/>
    </source>
</evidence>
<protein>
    <submittedName>
        <fullName evidence="6">WD repeat domain 47</fullName>
    </submittedName>
</protein>
<dbReference type="InterPro" id="IPR006595">
    <property type="entry name" value="CTLH_C"/>
</dbReference>
<dbReference type="Bgee" id="ENSECAG00000007816">
    <property type="expression patterns" value="Expressed in prefrontal cortex and 23 other cell types or tissues"/>
</dbReference>
<sequence length="847" mass="94137">MTAEETVNVKEVEIIKLILDFLNSKKLHISMLALEKESGVINGLFSDDMLFLRQLILDGQWDEVLQFIQPLECMEKFDKKRFRYIILKQKFLEALCVNNAMSAEDEPQHLEFTMQEAVQCLHALEEYCPSKDDYSKLCLLLTLPRLTNHAEFKDWNPSTARVHCFEEACVMVAEFIPADRKLSEAGFKKMLNIHVDKLLKPTKAAYADLLTPLISKLSPYPSSPMRRPQSADAYMTRSLNPALDGLTCGLTSHDKRISDLGNKTSPMSHSFANFHYPGVQNLSRSLMLENTECHSIYEESPERSDTPVEAQRPISSEILGQNSVSEKEPANGAQNPGPAKQEKNELRDSTEQFQEYYRQRLRYQQHLEQKEQQRQIYQQMLLEGGVNQEDGPDQQQNLTEQFLNRSIQKLGELNIGMDGLGNEVSVLNQQCNGSKGNGSNNSSVTSFPTPPQDSSQRLTHDASNIHASTPCNPGLTNHVPFLEESPPCGNQISSEHSVIKPPLGDSSGNLSRSRGEEDDKSKKQFVCINTLEDTQAVRAVAFHPGGGLYAVGSNSKTLRVCAYPEVIDPSAHDIPKQPVVRFKRNKHHKGSIYCVAWSPCGQLLATGSNDKYVKVLPFNAETCNATGPDLEFSMHDGTIRDLAFMEGPESGGAILISAGAGDCNIYTTDCQRGQGLHALSGHTGHILALYTWSGWMIASGSQDKTVRFWDLRVPSCVRVVGTTFHGTGSAVASVAVDPSGRLLATGQEDSSCMLYDIRGGRMVQSYHPHSSDVRSVRFSPGAHYLLTGSYDMKIKVTDLQGDLTKQLPIMVVGEHKDKVIQCRWHTQDLSFLSSSADRTVTLWTYNG</sequence>
<dbReference type="InterPro" id="IPR019775">
    <property type="entry name" value="WD40_repeat_CS"/>
</dbReference>
<dbReference type="AlphaFoldDB" id="F6UN28"/>
<keyword evidence="2" id="KW-0677">Repeat</keyword>
<dbReference type="ExpressionAtlas" id="F6UN28">
    <property type="expression patterns" value="baseline"/>
</dbReference>
<evidence type="ECO:0000256" key="1">
    <source>
        <dbReference type="ARBA" id="ARBA00022574"/>
    </source>
</evidence>
<evidence type="ECO:0000313" key="7">
    <source>
        <dbReference type="Proteomes" id="UP000002281"/>
    </source>
</evidence>
<feature type="compositionally biased region" description="Low complexity" evidence="4">
    <location>
        <begin position="432"/>
        <end position="443"/>
    </location>
</feature>
<evidence type="ECO:0000313" key="6">
    <source>
        <dbReference type="Ensembl" id="ENSECAP00000006163.2"/>
    </source>
</evidence>
<dbReference type="InterPro" id="IPR040067">
    <property type="entry name" value="WDR47"/>
</dbReference>
<dbReference type="Proteomes" id="UP000002281">
    <property type="component" value="Chromosome 5"/>
</dbReference>
<dbReference type="PROSITE" id="PS50082">
    <property type="entry name" value="WD_REPEATS_2"/>
    <property type="match status" value="5"/>
</dbReference>
<dbReference type="PROSITE" id="PS00678">
    <property type="entry name" value="WD_REPEATS_1"/>
    <property type="match status" value="1"/>
</dbReference>
<dbReference type="Ensembl" id="ENSECAT00000008255.3">
    <property type="protein sequence ID" value="ENSECAP00000006163.2"/>
    <property type="gene ID" value="ENSECAG00000007816.4"/>
</dbReference>
<name>F6UN28_HORSE</name>
<evidence type="ECO:0000313" key="8">
    <source>
        <dbReference type="VGNC" id="VGNC:25001"/>
    </source>
</evidence>
<evidence type="ECO:0000256" key="3">
    <source>
        <dbReference type="PROSITE-ProRule" id="PRU00221"/>
    </source>
</evidence>
<accession>F6UN28</accession>
<feature type="domain" description="CTLH" evidence="5">
    <location>
        <begin position="45"/>
        <end position="102"/>
    </location>
</feature>
<dbReference type="InterPro" id="IPR006594">
    <property type="entry name" value="LisH"/>
</dbReference>
<dbReference type="PANTHER" id="PTHR19863">
    <property type="entry name" value="NEMITIN (NEURONAL ENRICHED MAP INTERACTING PROTEIN) HOMOLOG"/>
    <property type="match status" value="1"/>
</dbReference>
<feature type="repeat" description="WD" evidence="3">
    <location>
        <begin position="724"/>
        <end position="765"/>
    </location>
</feature>
<reference evidence="6" key="3">
    <citation type="submission" date="2025-09" db="UniProtKB">
        <authorList>
            <consortium name="Ensembl"/>
        </authorList>
    </citation>
    <scope>IDENTIFICATION</scope>
    <source>
        <strain evidence="6">Thoroughbred</strain>
    </source>
</reference>
<dbReference type="SMART" id="SM00667">
    <property type="entry name" value="LisH"/>
    <property type="match status" value="1"/>
</dbReference>
<feature type="repeat" description="WD" evidence="3">
    <location>
        <begin position="679"/>
        <end position="719"/>
    </location>
</feature>
<dbReference type="InterPro" id="IPR015943">
    <property type="entry name" value="WD40/YVTN_repeat-like_dom_sf"/>
</dbReference>
<dbReference type="PROSITE" id="PS50897">
    <property type="entry name" value="CTLH"/>
    <property type="match status" value="1"/>
</dbReference>
<reference evidence="6 7" key="1">
    <citation type="journal article" date="2009" name="Science">
        <title>Genome sequence, comparative analysis, and population genetics of the domestic horse.</title>
        <authorList>
            <consortium name="Broad Institute Genome Sequencing Platform"/>
            <consortium name="Broad Institute Whole Genome Assembly Team"/>
            <person name="Wade C.M."/>
            <person name="Giulotto E."/>
            <person name="Sigurdsson S."/>
            <person name="Zoli M."/>
            <person name="Gnerre S."/>
            <person name="Imsland F."/>
            <person name="Lear T.L."/>
            <person name="Adelson D.L."/>
            <person name="Bailey E."/>
            <person name="Bellone R.R."/>
            <person name="Bloecker H."/>
            <person name="Distl O."/>
            <person name="Edgar R.C."/>
            <person name="Garber M."/>
            <person name="Leeb T."/>
            <person name="Mauceli E."/>
            <person name="MacLeod J.N."/>
            <person name="Penedo M.C.T."/>
            <person name="Raison J.M."/>
            <person name="Sharpe T."/>
            <person name="Vogel J."/>
            <person name="Andersson L."/>
            <person name="Antczak D.F."/>
            <person name="Biagi T."/>
            <person name="Binns M.M."/>
            <person name="Chowdhary B.P."/>
            <person name="Coleman S.J."/>
            <person name="Della Valle G."/>
            <person name="Fryc S."/>
            <person name="Guerin G."/>
            <person name="Hasegawa T."/>
            <person name="Hill E.W."/>
            <person name="Jurka J."/>
            <person name="Kiialainen A."/>
            <person name="Lindgren G."/>
            <person name="Liu J."/>
            <person name="Magnani E."/>
            <person name="Mickelson J.R."/>
            <person name="Murray J."/>
            <person name="Nergadze S.G."/>
            <person name="Onofrio R."/>
            <person name="Pedroni S."/>
            <person name="Piras M.F."/>
            <person name="Raudsepp T."/>
            <person name="Rocchi M."/>
            <person name="Roeed K.H."/>
            <person name="Ryder O.A."/>
            <person name="Searle S."/>
            <person name="Skow L."/>
            <person name="Swinburne J.E."/>
            <person name="Syvaenen A.C."/>
            <person name="Tozaki T."/>
            <person name="Valberg S.J."/>
            <person name="Vaudin M."/>
            <person name="White J.R."/>
            <person name="Zody M.C."/>
            <person name="Lander E.S."/>
            <person name="Lindblad-Toh K."/>
        </authorList>
    </citation>
    <scope>NUCLEOTIDE SEQUENCE [LARGE SCALE GENOMIC DNA]</scope>
    <source>
        <strain evidence="6 7">Thoroughbred</strain>
    </source>
</reference>
<dbReference type="InterPro" id="IPR054532">
    <property type="entry name" value="TPL_SMU1_LisH-like"/>
</dbReference>
<dbReference type="HOGENOM" id="CLU_014985_0_0_1"/>
<dbReference type="PROSITE" id="PS50896">
    <property type="entry name" value="LISH"/>
    <property type="match status" value="1"/>
</dbReference>
<dbReference type="SUPFAM" id="SSF50978">
    <property type="entry name" value="WD40 repeat-like"/>
    <property type="match status" value="1"/>
</dbReference>
<gene>
    <name evidence="6 8" type="primary">WDR47</name>
</gene>
<feature type="repeat" description="WD" evidence="3">
    <location>
        <begin position="812"/>
        <end position="847"/>
    </location>
</feature>
<keyword evidence="1 3" id="KW-0853">WD repeat</keyword>
<dbReference type="SMART" id="SM00320">
    <property type="entry name" value="WD40"/>
    <property type="match status" value="7"/>
</dbReference>
<keyword evidence="7" id="KW-1185">Reference proteome</keyword>
<dbReference type="Pfam" id="PF00400">
    <property type="entry name" value="WD40"/>
    <property type="match status" value="6"/>
</dbReference>
<evidence type="ECO:0000256" key="4">
    <source>
        <dbReference type="SAM" id="MobiDB-lite"/>
    </source>
</evidence>
<feature type="region of interest" description="Disordered" evidence="4">
    <location>
        <begin position="318"/>
        <end position="348"/>
    </location>
</feature>
<feature type="region of interest" description="Disordered" evidence="4">
    <location>
        <begin position="476"/>
        <end position="522"/>
    </location>
</feature>
<feature type="region of interest" description="Disordered" evidence="4">
    <location>
        <begin position="428"/>
        <end position="459"/>
    </location>
</feature>
<dbReference type="InterPro" id="IPR001680">
    <property type="entry name" value="WD40_rpt"/>
</dbReference>
<dbReference type="VGNC" id="VGNC:25001">
    <property type="gene designation" value="WDR47"/>
</dbReference>
<organism evidence="6 7">
    <name type="scientific">Equus caballus</name>
    <name type="common">Horse</name>
    <dbReference type="NCBI Taxonomy" id="9796"/>
    <lineage>
        <taxon>Eukaryota</taxon>
        <taxon>Metazoa</taxon>
        <taxon>Chordata</taxon>
        <taxon>Craniata</taxon>
        <taxon>Vertebrata</taxon>
        <taxon>Euteleostomi</taxon>
        <taxon>Mammalia</taxon>
        <taxon>Eutheria</taxon>
        <taxon>Laurasiatheria</taxon>
        <taxon>Perissodactyla</taxon>
        <taxon>Equidae</taxon>
        <taxon>Equus</taxon>
    </lineage>
</organism>
<dbReference type="SMART" id="SM00668">
    <property type="entry name" value="CTLH"/>
    <property type="match status" value="1"/>
</dbReference>
<dbReference type="Pfam" id="PF17814">
    <property type="entry name" value="LisH_TPL"/>
    <property type="match status" value="1"/>
</dbReference>
<dbReference type="PROSITE" id="PS50294">
    <property type="entry name" value="WD_REPEATS_REGION"/>
    <property type="match status" value="2"/>
</dbReference>